<keyword evidence="2" id="KW-1133">Transmembrane helix</keyword>
<feature type="transmembrane region" description="Helical" evidence="2">
    <location>
        <begin position="584"/>
        <end position="600"/>
    </location>
</feature>
<proteinExistence type="predicted"/>
<reference evidence="3 4" key="1">
    <citation type="submission" date="2016-12" db="EMBL/GenBank/DDBJ databases">
        <title>Draft genome of Tersicoccus phoenicis 1P05MA.</title>
        <authorList>
            <person name="Nakajima Y."/>
            <person name="Yoshizawa S."/>
            <person name="Nakamura K."/>
            <person name="Ogura Y."/>
            <person name="Hayashi T."/>
            <person name="Kogure K."/>
        </authorList>
    </citation>
    <scope>NUCLEOTIDE SEQUENCE [LARGE SCALE GENOMIC DNA]</scope>
    <source>
        <strain evidence="3 4">1p05MA</strain>
    </source>
</reference>
<sequence>MHVTAVLVAHDGERYLRRTLAGLNAQRRPLDAVVAVDTGSTDLTLDLLRAGLPTGSRLVRTDPGTAFSAAVVRALADTDGRLGAPGPARSRWIWLLHDDGAPDPDALARLLTAVETAPSVTVAGCKQVHWDDPRALLDVGLHASRWIERLTLIAPDEQDQGQHDAASDVFAVNTAGMLIRRDVWDALSGFDPALPAGAEDLDLCWRNRLAGHRVVVVPGARVQHAADRGASRPRREQARRRRAQVHLRLTHAPAPRLPFTALGALLGSLWTLIVSLLAKDPGYGVTEAVATVAALGRPFVLRRSRRRAEASRRVSRSVVRPLLTPGREVRAHRRARADAVTGTVVGDGTGASDGTPEATGDTVGRDDFTSIATAARNGSTAAVLLALALTSAAGVIAYAPFLAGPAVAGGALLPLASSLGTVLAHASSWWSTLGAGWPAVPEPFTLLLAGLAVLGGGNGSMVVAWLFPLAFALSALTAWFAVGAVTARRSVRFWAALGYAAVPALQTALGAGRLGAVLAHVLLPLAVLGLIRAVGSARTHRIDVRGRVRAVGHLPRAGTGGAPSWAAAAAAGLTGAAVTASAPVLLPALIAGVLVLVAVLGRRGRTLGWSLLPSLVLVAPVLADRLSSVATSASAGDVGALFRSILADPGVPLGAEPAPLWQQLLGFPERLPLDAAVAPLPTGPWVLVGALLVGVPALALAVAALFTAPRRAATARGAWLAVLAGLGTGALASVLVTGVAGDGTVVGPYAGPAVSLTALGLLIAAAAGIEAWTVHRRDRPDVATGTPFGRAGRITGVLMCTVLCVAPLTGLALFTASRVEGGPAELVALTGRDDVVGTVPVRSLPATAADRGTGPDRSRTLVLDVAEGRDPTASLVSGTGTTADALSSTVAGSAGGAGPGAGTDRVAAVVRRSAATVLAANGVDPAADLESLGAAFVVLRGGDSAADLLAARIDTVPGLVAVGRTDSGWLWRVAPAAVVAGKATVVSRARLVDARGATLMYLPTTGDGTVAQLPPGPAGRRVVLAERADPYWAATVDGARVDGARVDGTASGTGTGGSAWAQSFSVPADGGRFQAQYRQPAAPWWAAAQGAVLLITVLLALPLRMPRRLTPHWQQSEPVLRRAGSRPGSTAAVVAARHTTPTAPDAERSGQAHRDRDGASRV</sequence>
<dbReference type="STRING" id="554083.BKD30_10605"/>
<feature type="transmembrane region" description="Helical" evidence="2">
    <location>
        <begin position="556"/>
        <end position="578"/>
    </location>
</feature>
<feature type="transmembrane region" description="Helical" evidence="2">
    <location>
        <begin position="257"/>
        <end position="277"/>
    </location>
</feature>
<feature type="transmembrane region" description="Helical" evidence="2">
    <location>
        <begin position="794"/>
        <end position="814"/>
    </location>
</feature>
<feature type="transmembrane region" description="Helical" evidence="2">
    <location>
        <begin position="493"/>
        <end position="511"/>
    </location>
</feature>
<dbReference type="AlphaFoldDB" id="A0A1R1L8F1"/>
<feature type="transmembrane region" description="Helical" evidence="2">
    <location>
        <begin position="517"/>
        <end position="535"/>
    </location>
</feature>
<evidence type="ECO:0008006" key="5">
    <source>
        <dbReference type="Google" id="ProtNLM"/>
    </source>
</evidence>
<comment type="caution">
    <text evidence="3">The sequence shown here is derived from an EMBL/GenBank/DDBJ whole genome shotgun (WGS) entry which is preliminary data.</text>
</comment>
<dbReference type="Proteomes" id="UP000187085">
    <property type="component" value="Unassembled WGS sequence"/>
</dbReference>
<keyword evidence="2" id="KW-0812">Transmembrane</keyword>
<dbReference type="InterPro" id="IPR029044">
    <property type="entry name" value="Nucleotide-diphossugar_trans"/>
</dbReference>
<feature type="transmembrane region" description="Helical" evidence="2">
    <location>
        <begin position="718"/>
        <end position="741"/>
    </location>
</feature>
<evidence type="ECO:0000256" key="2">
    <source>
        <dbReference type="SAM" id="Phobius"/>
    </source>
</evidence>
<dbReference type="InterPro" id="IPR050834">
    <property type="entry name" value="Glycosyltransf_2"/>
</dbReference>
<dbReference type="OrthoDB" id="3734530at2"/>
<feature type="region of interest" description="Disordered" evidence="1">
    <location>
        <begin position="343"/>
        <end position="363"/>
    </location>
</feature>
<organism evidence="3 4">
    <name type="scientific">Tersicoccus phoenicis</name>
    <dbReference type="NCBI Taxonomy" id="554083"/>
    <lineage>
        <taxon>Bacteria</taxon>
        <taxon>Bacillati</taxon>
        <taxon>Actinomycetota</taxon>
        <taxon>Actinomycetes</taxon>
        <taxon>Micrococcales</taxon>
        <taxon>Micrococcaceae</taxon>
        <taxon>Tersicoccus</taxon>
    </lineage>
</organism>
<feature type="transmembrane region" description="Helical" evidence="2">
    <location>
        <begin position="381"/>
        <end position="401"/>
    </location>
</feature>
<gene>
    <name evidence="3" type="ORF">BKD30_10605</name>
</gene>
<feature type="transmembrane region" description="Helical" evidence="2">
    <location>
        <begin position="462"/>
        <end position="481"/>
    </location>
</feature>
<evidence type="ECO:0000313" key="3">
    <source>
        <dbReference type="EMBL" id="OMH23818.1"/>
    </source>
</evidence>
<feature type="transmembrane region" description="Helical" evidence="2">
    <location>
        <begin position="1082"/>
        <end position="1103"/>
    </location>
</feature>
<keyword evidence="4" id="KW-1185">Reference proteome</keyword>
<feature type="region of interest" description="Disordered" evidence="1">
    <location>
        <begin position="1116"/>
        <end position="1162"/>
    </location>
</feature>
<dbReference type="EMBL" id="MRDE01000068">
    <property type="protein sequence ID" value="OMH23818.1"/>
    <property type="molecule type" value="Genomic_DNA"/>
</dbReference>
<feature type="transmembrane region" description="Helical" evidence="2">
    <location>
        <begin position="685"/>
        <end position="706"/>
    </location>
</feature>
<dbReference type="Gene3D" id="3.90.550.10">
    <property type="entry name" value="Spore Coat Polysaccharide Biosynthesis Protein SpsA, Chain A"/>
    <property type="match status" value="1"/>
</dbReference>
<dbReference type="RefSeq" id="WP_076704525.1">
    <property type="nucleotide sequence ID" value="NZ_MRDE01000068.1"/>
</dbReference>
<evidence type="ECO:0000256" key="1">
    <source>
        <dbReference type="SAM" id="MobiDB-lite"/>
    </source>
</evidence>
<dbReference type="PANTHER" id="PTHR43685">
    <property type="entry name" value="GLYCOSYLTRANSFERASE"/>
    <property type="match status" value="1"/>
</dbReference>
<dbReference type="Pfam" id="PF13641">
    <property type="entry name" value="Glyco_tranf_2_3"/>
    <property type="match status" value="1"/>
</dbReference>
<protein>
    <recommendedName>
        <fullName evidence="5">Glycosyltransferase 2-like domain-containing protein</fullName>
    </recommendedName>
</protein>
<evidence type="ECO:0000313" key="4">
    <source>
        <dbReference type="Proteomes" id="UP000187085"/>
    </source>
</evidence>
<name>A0A1R1L8F1_9MICC</name>
<dbReference type="PANTHER" id="PTHR43685:SF3">
    <property type="entry name" value="SLR2126 PROTEIN"/>
    <property type="match status" value="1"/>
</dbReference>
<feature type="compositionally biased region" description="Basic and acidic residues" evidence="1">
    <location>
        <begin position="1145"/>
        <end position="1162"/>
    </location>
</feature>
<keyword evidence="2" id="KW-0472">Membrane</keyword>
<feature type="transmembrane region" description="Helical" evidence="2">
    <location>
        <begin position="607"/>
        <end position="623"/>
    </location>
</feature>
<accession>A0A1R1L8F1</accession>
<dbReference type="SUPFAM" id="SSF53448">
    <property type="entry name" value="Nucleotide-diphospho-sugar transferases"/>
    <property type="match status" value="1"/>
</dbReference>
<feature type="transmembrane region" description="Helical" evidence="2">
    <location>
        <begin position="753"/>
        <end position="773"/>
    </location>
</feature>